<feature type="region of interest" description="Disordered" evidence="2">
    <location>
        <begin position="525"/>
        <end position="544"/>
    </location>
</feature>
<feature type="coiled-coil region" evidence="1">
    <location>
        <begin position="272"/>
        <end position="352"/>
    </location>
</feature>
<dbReference type="AlphaFoldDB" id="A0A5N4A524"/>
<feature type="coiled-coil region" evidence="1">
    <location>
        <begin position="398"/>
        <end position="449"/>
    </location>
</feature>
<name>A0A5N4A524_PHOPY</name>
<dbReference type="EMBL" id="VVIM01000010">
    <property type="protein sequence ID" value="KAB0792425.1"/>
    <property type="molecule type" value="Genomic_DNA"/>
</dbReference>
<evidence type="ECO:0000313" key="4">
    <source>
        <dbReference type="Proteomes" id="UP000327044"/>
    </source>
</evidence>
<feature type="compositionally biased region" description="Polar residues" evidence="2">
    <location>
        <begin position="1"/>
        <end position="28"/>
    </location>
</feature>
<dbReference type="OrthoDB" id="444379at2759"/>
<accession>A0A5N4A524</accession>
<dbReference type="GO" id="GO:0030992">
    <property type="term" value="C:intraciliary transport particle B"/>
    <property type="evidence" value="ECO:0007669"/>
    <property type="project" value="InterPro"/>
</dbReference>
<feature type="coiled-coil region" evidence="1">
    <location>
        <begin position="473"/>
        <end position="500"/>
    </location>
</feature>
<evidence type="ECO:0000256" key="1">
    <source>
        <dbReference type="SAM" id="Coils"/>
    </source>
</evidence>
<evidence type="ECO:0000256" key="2">
    <source>
        <dbReference type="SAM" id="MobiDB-lite"/>
    </source>
</evidence>
<feature type="region of interest" description="Disordered" evidence="2">
    <location>
        <begin position="1"/>
        <end position="32"/>
    </location>
</feature>
<dbReference type="InParanoid" id="A0A5N4A524"/>
<keyword evidence="4" id="KW-1185">Reference proteome</keyword>
<dbReference type="GO" id="GO:0005929">
    <property type="term" value="C:cilium"/>
    <property type="evidence" value="ECO:0007669"/>
    <property type="project" value="TreeGrafter"/>
</dbReference>
<reference evidence="3 4" key="1">
    <citation type="journal article" date="2018" name="Elife">
        <title>Firefly genomes illuminate parallel origins of bioluminescence in beetles.</title>
        <authorList>
            <person name="Fallon T.R."/>
            <person name="Lower S.E."/>
            <person name="Chang C.H."/>
            <person name="Bessho-Uehara M."/>
            <person name="Martin G.J."/>
            <person name="Bewick A.J."/>
            <person name="Behringer M."/>
            <person name="Debat H.J."/>
            <person name="Wong I."/>
            <person name="Day J.C."/>
            <person name="Suvorov A."/>
            <person name="Silva C.J."/>
            <person name="Stanger-Hall K.F."/>
            <person name="Hall D.W."/>
            <person name="Schmitz R.J."/>
            <person name="Nelson D.R."/>
            <person name="Lewis S.M."/>
            <person name="Shigenobu S."/>
            <person name="Bybee S.M."/>
            <person name="Larracuente A.M."/>
            <person name="Oba Y."/>
            <person name="Weng J.K."/>
        </authorList>
    </citation>
    <scope>NUCLEOTIDE SEQUENCE [LARGE SCALE GENOMIC DNA]</scope>
    <source>
        <strain evidence="3">1611_PpyrPB1</strain>
        <tissue evidence="3">Whole body</tissue>
    </source>
</reference>
<keyword evidence="1" id="KW-0175">Coiled coil</keyword>
<sequence length="544" mass="63104">MARPSSRLSTSRAGRINTAFNPMSSQGIHTPLPMTAGGVNTYNMPKDRRYYMHTIKSHMNMIREEIIKLQRQTAVHRTAGNQTSFRKIAESSAQIYSENQETLTIYNLVLEIQASQDKYVKLSYETNLLKEKNKQSLIDLDNLISAKVLREESIATIKKEIEEEQRHVQEIIDSLPNKDKAQYMDLFAANTVIIPKIRHTEGELKLCQESYKQMKRTLNKSSAKQKYCNLIQGLNKAKQHKESLQLQSKEALTPSEQRENLIQQVRSNKADTESLTNMMKLLEQDYQNKEERLEMLKFQLSESNAKHLKKHKELRQRELLINSFNSTFLEKSKSLKERIQTAKREILLLLNASSKSISDLNFEELDNIQLNLNQSSEADINQRIQLFALRLTRLQDCKIKYEKEITKVKEKSGNLKREIKKFENPERVNEDLNTKCKHQSQKCNELQQTLFTTKAAVAETERIQEEIDPQLFDNNIYKEIQNLEKEIEEVDNEIQNLKGCIGRVQVRESISNKLREIESLASSRNEQLIKNGRSKKPTMSASSP</sequence>
<dbReference type="GO" id="GO:0048487">
    <property type="term" value="F:beta-tubulin binding"/>
    <property type="evidence" value="ECO:0007669"/>
    <property type="project" value="InterPro"/>
</dbReference>
<comment type="caution">
    <text evidence="3">The sequence shown here is derived from an EMBL/GenBank/DDBJ whole genome shotgun (WGS) entry which is preliminary data.</text>
</comment>
<organism evidence="3 4">
    <name type="scientific">Photinus pyralis</name>
    <name type="common">Common eastern firefly</name>
    <name type="synonym">Lampyris pyralis</name>
    <dbReference type="NCBI Taxonomy" id="7054"/>
    <lineage>
        <taxon>Eukaryota</taxon>
        <taxon>Metazoa</taxon>
        <taxon>Ecdysozoa</taxon>
        <taxon>Arthropoda</taxon>
        <taxon>Hexapoda</taxon>
        <taxon>Insecta</taxon>
        <taxon>Pterygota</taxon>
        <taxon>Neoptera</taxon>
        <taxon>Endopterygota</taxon>
        <taxon>Coleoptera</taxon>
        <taxon>Polyphaga</taxon>
        <taxon>Elateriformia</taxon>
        <taxon>Elateroidea</taxon>
        <taxon>Lampyridae</taxon>
        <taxon>Lampyrinae</taxon>
        <taxon>Photinus</taxon>
    </lineage>
</organism>
<dbReference type="PANTHER" id="PTHR31432">
    <property type="entry name" value="INTRAFLAGELLAR TRANSPORT PROTEIN 74 HOMOLOG"/>
    <property type="match status" value="1"/>
</dbReference>
<dbReference type="InterPro" id="IPR029602">
    <property type="entry name" value="IFT74"/>
</dbReference>
<dbReference type="Proteomes" id="UP000327044">
    <property type="component" value="Unassembled WGS sequence"/>
</dbReference>
<protein>
    <submittedName>
        <fullName evidence="3">Uncharacterized protein</fullName>
    </submittedName>
</protein>
<dbReference type="PANTHER" id="PTHR31432:SF0">
    <property type="entry name" value="INTRAFLAGELLAR TRANSPORT PROTEIN 74 HOMOLOG"/>
    <property type="match status" value="1"/>
</dbReference>
<dbReference type="GO" id="GO:0035735">
    <property type="term" value="P:intraciliary transport involved in cilium assembly"/>
    <property type="evidence" value="ECO:0007669"/>
    <property type="project" value="TreeGrafter"/>
</dbReference>
<evidence type="ECO:0000313" key="3">
    <source>
        <dbReference type="EMBL" id="KAB0792425.1"/>
    </source>
</evidence>
<gene>
    <name evidence="3" type="ORF">PPYR_14384</name>
</gene>
<proteinExistence type="predicted"/>